<organism evidence="1 2">
    <name type="scientific">Acidisarcina polymorpha</name>
    <dbReference type="NCBI Taxonomy" id="2211140"/>
    <lineage>
        <taxon>Bacteria</taxon>
        <taxon>Pseudomonadati</taxon>
        <taxon>Acidobacteriota</taxon>
        <taxon>Terriglobia</taxon>
        <taxon>Terriglobales</taxon>
        <taxon>Acidobacteriaceae</taxon>
        <taxon>Acidisarcina</taxon>
    </lineage>
</organism>
<evidence type="ECO:0000313" key="2">
    <source>
        <dbReference type="Proteomes" id="UP000253606"/>
    </source>
</evidence>
<accession>A0A2Z5GAC5</accession>
<gene>
    <name evidence="1" type="ORF">ACPOL_6310</name>
</gene>
<dbReference type="KEGG" id="abas:ACPOL_6310"/>
<dbReference type="Proteomes" id="UP000253606">
    <property type="component" value="Chromosome"/>
</dbReference>
<dbReference type="EMBL" id="CP030840">
    <property type="protein sequence ID" value="AXC15546.1"/>
    <property type="molecule type" value="Genomic_DNA"/>
</dbReference>
<sequence length="49" mass="5565">MRGDLLSVLTREILSSVIRALFVERPSKYILVTRFIDLFAPLSLARETG</sequence>
<proteinExistence type="predicted"/>
<reference evidence="1 2" key="1">
    <citation type="journal article" date="2018" name="Front. Microbiol.">
        <title>Hydrolytic Capabilities as a Key to Environmental Success: Chitinolytic and Cellulolytic Acidobacteria From Acidic Sub-arctic Soils and Boreal Peatlands.</title>
        <authorList>
            <person name="Belova S.E."/>
            <person name="Ravin N.V."/>
            <person name="Pankratov T.A."/>
            <person name="Rakitin A.L."/>
            <person name="Ivanova A.A."/>
            <person name="Beletsky A.V."/>
            <person name="Mardanov A.V."/>
            <person name="Sinninghe Damste J.S."/>
            <person name="Dedysh S.N."/>
        </authorList>
    </citation>
    <scope>NUCLEOTIDE SEQUENCE [LARGE SCALE GENOMIC DNA]</scope>
    <source>
        <strain evidence="1 2">SBC82</strain>
    </source>
</reference>
<dbReference type="AlphaFoldDB" id="A0A2Z5GAC5"/>
<protein>
    <submittedName>
        <fullName evidence="1">Uncharacterized protein</fullName>
    </submittedName>
</protein>
<evidence type="ECO:0000313" key="1">
    <source>
        <dbReference type="EMBL" id="AXC15546.1"/>
    </source>
</evidence>
<keyword evidence="2" id="KW-1185">Reference proteome</keyword>
<name>A0A2Z5GAC5_9BACT</name>